<feature type="binding site" evidence="9 13">
    <location>
        <position position="440"/>
    </location>
    <ligand>
        <name>Mn(2+)</name>
        <dbReference type="ChEBI" id="CHEBI:29035"/>
        <label>2</label>
    </ligand>
</feature>
<evidence type="ECO:0000256" key="1">
    <source>
        <dbReference type="ARBA" id="ARBA00000370"/>
    </source>
</evidence>
<evidence type="ECO:0000256" key="8">
    <source>
        <dbReference type="ARBA" id="ARBA00023235"/>
    </source>
</evidence>
<organism evidence="16 17">
    <name type="scientific">Fenollaria massiliensis</name>
    <dbReference type="NCBI Taxonomy" id="938288"/>
    <lineage>
        <taxon>Bacteria</taxon>
        <taxon>Bacillati</taxon>
        <taxon>Bacillota</taxon>
        <taxon>Clostridia</taxon>
        <taxon>Eubacteriales</taxon>
        <taxon>Fenollaria</taxon>
    </lineage>
</organism>
<name>A0A9E7DIS0_9FIRM</name>
<feature type="binding site" evidence="9 13">
    <location>
        <position position="457"/>
    </location>
    <ligand>
        <name>Mn(2+)</name>
        <dbReference type="ChEBI" id="CHEBI:29035"/>
        <label>1</label>
    </ligand>
</feature>
<evidence type="ECO:0000256" key="5">
    <source>
        <dbReference type="ARBA" id="ARBA00022723"/>
    </source>
</evidence>
<sequence length="508" mass="56605">MSKAILIILDGFGIGKDNDANAVYRANTPTIDKLFKDCPNAKLQASGEYVGLPDGQMGNSEVGHLNIGSGRVVYQDLSMINRDIKNGDFFKKEEFLKAIEHAKKNNTNLHLMGLLSYGGVHSHIDHIKALLDLCKKEGVGDRTYLHAILDGRDVGIHSAENDVSEIIAYMKNNSCAHLASISGRYYAMDRDKRYDRTEKYYKTVTSKTPELVSDDAIDTIKKSYEKDVTDEFILPCAIKNAGEVNEVKSGDSIIFINFRPDRARQITDAFTNKDFSGFERKFLDDIYYVCMTNYDSSFKNVHIAYKDEEIVNTLGEVVSKHGLKQLRIAETEKYAHVTYFFNGGREEKFADEDRILINSPKVATYDLKPEMSAYELTDKLVSVMADYDLIILNYANTDMVGHTGVVPAIIKAVETVDSCLAKLLAKAKECGFTAIITADHGNCEAMFDEDGKPITSHTTNPVPVILFNDGKHKLKDGVLADLAPSLLDILNIEKPKEMTGESLLVSEE</sequence>
<feature type="binding site" evidence="9 13">
    <location>
        <position position="60"/>
    </location>
    <ligand>
        <name>Mn(2+)</name>
        <dbReference type="ChEBI" id="CHEBI:29035"/>
        <label>2</label>
    </ligand>
</feature>
<dbReference type="InterPro" id="IPR017850">
    <property type="entry name" value="Alkaline_phosphatase_core_sf"/>
</dbReference>
<dbReference type="Pfam" id="PF06415">
    <property type="entry name" value="iPGM_N"/>
    <property type="match status" value="1"/>
</dbReference>
<keyword evidence="6 9" id="KW-0324">Glycolysis</keyword>
<evidence type="ECO:0000313" key="17">
    <source>
        <dbReference type="Proteomes" id="UP000831151"/>
    </source>
</evidence>
<dbReference type="KEGG" id="fms:M1R53_05265"/>
<keyword evidence="7 9" id="KW-0464">Manganese</keyword>
<dbReference type="GO" id="GO:0005829">
    <property type="term" value="C:cytosol"/>
    <property type="evidence" value="ECO:0007669"/>
    <property type="project" value="TreeGrafter"/>
</dbReference>
<dbReference type="Proteomes" id="UP000831151">
    <property type="component" value="Chromosome"/>
</dbReference>
<proteinExistence type="inferred from homology"/>
<feature type="binding site" evidence="9 13">
    <location>
        <position position="439"/>
    </location>
    <ligand>
        <name>Mn(2+)</name>
        <dbReference type="ChEBI" id="CHEBI:29035"/>
        <label>2</label>
    </ligand>
</feature>
<dbReference type="CDD" id="cd16010">
    <property type="entry name" value="iPGM"/>
    <property type="match status" value="1"/>
</dbReference>
<dbReference type="PANTHER" id="PTHR31637:SF0">
    <property type="entry name" value="2,3-BISPHOSPHOGLYCERATE-INDEPENDENT PHOSPHOGLYCERATE MUTASE"/>
    <property type="match status" value="1"/>
</dbReference>
<evidence type="ECO:0000259" key="14">
    <source>
        <dbReference type="Pfam" id="PF01676"/>
    </source>
</evidence>
<keyword evidence="5 9" id="KW-0479">Metal-binding</keyword>
<evidence type="ECO:0000256" key="12">
    <source>
        <dbReference type="PIRSR" id="PIRSR001492-2"/>
    </source>
</evidence>
<evidence type="ECO:0000256" key="11">
    <source>
        <dbReference type="PIRSR" id="PIRSR001492-1"/>
    </source>
</evidence>
<comment type="function">
    <text evidence="2 9">Catalyzes the interconversion of 2-phosphoglycerate and 3-phosphoglycerate.</text>
</comment>
<dbReference type="EC" id="5.4.2.12" evidence="9 10"/>
<evidence type="ECO:0000256" key="2">
    <source>
        <dbReference type="ARBA" id="ARBA00002315"/>
    </source>
</evidence>
<evidence type="ECO:0000256" key="13">
    <source>
        <dbReference type="PIRSR" id="PIRSR001492-3"/>
    </source>
</evidence>
<dbReference type="SUPFAM" id="SSF53649">
    <property type="entry name" value="Alkaline phosphatase-like"/>
    <property type="match status" value="1"/>
</dbReference>
<feature type="domain" description="Metalloenzyme" evidence="14">
    <location>
        <begin position="3"/>
        <end position="494"/>
    </location>
</feature>
<dbReference type="GO" id="GO:0006096">
    <property type="term" value="P:glycolytic process"/>
    <property type="evidence" value="ECO:0007669"/>
    <property type="project" value="UniProtKB-UniRule"/>
</dbReference>
<evidence type="ECO:0000256" key="3">
    <source>
        <dbReference type="ARBA" id="ARBA00004798"/>
    </source>
</evidence>
<evidence type="ECO:0000259" key="15">
    <source>
        <dbReference type="Pfam" id="PF06415"/>
    </source>
</evidence>
<accession>A0A9E7DIS0</accession>
<dbReference type="AlphaFoldDB" id="A0A9E7DIS0"/>
<comment type="pathway">
    <text evidence="3 9">Carbohydrate degradation; glycolysis; pyruvate from D-glyceraldehyde 3-phosphate: step 3/5.</text>
</comment>
<dbReference type="RefSeq" id="WP_249242243.1">
    <property type="nucleotide sequence ID" value="NZ_CP096649.1"/>
</dbReference>
<reference evidence="16" key="1">
    <citation type="submission" date="2022-04" db="EMBL/GenBank/DDBJ databases">
        <title>Complete genome sequences of Ezakiella coagulans and Fenollaria massiliensis.</title>
        <authorList>
            <person name="France M.T."/>
            <person name="Clifford J."/>
            <person name="Narina S."/>
            <person name="Rutt L."/>
            <person name="Ravel J."/>
        </authorList>
    </citation>
    <scope>NUCLEOTIDE SEQUENCE</scope>
    <source>
        <strain evidence="16">C0061C2</strain>
    </source>
</reference>
<feature type="binding site" evidence="9 13">
    <location>
        <position position="10"/>
    </location>
    <ligand>
        <name>Mn(2+)</name>
        <dbReference type="ChEBI" id="CHEBI:29035"/>
        <label>2</label>
    </ligand>
</feature>
<dbReference type="PANTHER" id="PTHR31637">
    <property type="entry name" value="2,3-BISPHOSPHOGLYCERATE-INDEPENDENT PHOSPHOGLYCERATE MUTASE"/>
    <property type="match status" value="1"/>
</dbReference>
<dbReference type="Gene3D" id="3.40.1450.10">
    <property type="entry name" value="BPG-independent phosphoglycerate mutase, domain B"/>
    <property type="match status" value="1"/>
</dbReference>
<evidence type="ECO:0000256" key="10">
    <source>
        <dbReference type="NCBIfam" id="TIGR01307"/>
    </source>
</evidence>
<dbReference type="SUPFAM" id="SSF64158">
    <property type="entry name" value="2,3-Bisphosphoglycerate-independent phosphoglycerate mutase, substrate-binding domain"/>
    <property type="match status" value="1"/>
</dbReference>
<feature type="domain" description="BPG-independent PGAM N-terminal" evidence="15">
    <location>
        <begin position="80"/>
        <end position="295"/>
    </location>
</feature>
<dbReference type="FunFam" id="3.40.1450.10:FF:000002">
    <property type="entry name" value="2,3-bisphosphoglycerate-independent phosphoglycerate mutase"/>
    <property type="match status" value="1"/>
</dbReference>
<dbReference type="GO" id="GO:0006007">
    <property type="term" value="P:glucose catabolic process"/>
    <property type="evidence" value="ECO:0007669"/>
    <property type="project" value="InterPro"/>
</dbReference>
<feature type="binding site" evidence="9 12">
    <location>
        <position position="184"/>
    </location>
    <ligand>
        <name>substrate</name>
    </ligand>
</feature>
<dbReference type="GO" id="GO:0004619">
    <property type="term" value="F:phosphoglycerate mutase activity"/>
    <property type="evidence" value="ECO:0007669"/>
    <property type="project" value="UniProtKB-UniRule"/>
</dbReference>
<comment type="catalytic activity">
    <reaction evidence="1 9">
        <text>(2R)-2-phosphoglycerate = (2R)-3-phosphoglycerate</text>
        <dbReference type="Rhea" id="RHEA:15901"/>
        <dbReference type="ChEBI" id="CHEBI:58272"/>
        <dbReference type="ChEBI" id="CHEBI:58289"/>
        <dbReference type="EC" id="5.4.2.12"/>
    </reaction>
</comment>
<protein>
    <recommendedName>
        <fullName evidence="9 10">2,3-bisphosphoglycerate-independent phosphoglycerate mutase</fullName>
        <shortName evidence="9">BPG-independent PGAM</shortName>
        <shortName evidence="9">Phosphoglyceromutase</shortName>
        <shortName evidence="9">iPGM</shortName>
        <ecNumber evidence="9 10">5.4.2.12</ecNumber>
    </recommendedName>
</protein>
<evidence type="ECO:0000256" key="7">
    <source>
        <dbReference type="ARBA" id="ARBA00023211"/>
    </source>
</evidence>
<dbReference type="EMBL" id="CP096649">
    <property type="protein sequence ID" value="UQK58651.1"/>
    <property type="molecule type" value="Genomic_DNA"/>
</dbReference>
<dbReference type="PIRSF" id="PIRSF001492">
    <property type="entry name" value="IPGAM"/>
    <property type="match status" value="1"/>
</dbReference>
<dbReference type="Pfam" id="PF01676">
    <property type="entry name" value="Metalloenzyme"/>
    <property type="match status" value="1"/>
</dbReference>
<dbReference type="InterPro" id="IPR011258">
    <property type="entry name" value="BPG-indep_PGM_N"/>
</dbReference>
<feature type="binding site" evidence="9 13">
    <location>
        <position position="402"/>
    </location>
    <ligand>
        <name>Mn(2+)</name>
        <dbReference type="ChEBI" id="CHEBI:29035"/>
        <label>1</label>
    </ligand>
</feature>
<dbReference type="GO" id="GO:0030145">
    <property type="term" value="F:manganese ion binding"/>
    <property type="evidence" value="ECO:0007669"/>
    <property type="project" value="UniProtKB-UniRule"/>
</dbReference>
<keyword evidence="17" id="KW-1185">Reference proteome</keyword>
<comment type="subunit">
    <text evidence="9">Monomer.</text>
</comment>
<dbReference type="HAMAP" id="MF_01038">
    <property type="entry name" value="GpmI"/>
    <property type="match status" value="1"/>
</dbReference>
<comment type="similarity">
    <text evidence="4 9">Belongs to the BPG-independent phosphoglycerate mutase family.</text>
</comment>
<evidence type="ECO:0000256" key="6">
    <source>
        <dbReference type="ARBA" id="ARBA00023152"/>
    </source>
</evidence>
<feature type="binding site" evidence="9 13">
    <location>
        <position position="398"/>
    </location>
    <ligand>
        <name>Mn(2+)</name>
        <dbReference type="ChEBI" id="CHEBI:29035"/>
        <label>1</label>
    </ligand>
</feature>
<feature type="binding site" evidence="9 12">
    <location>
        <begin position="259"/>
        <end position="262"/>
    </location>
    <ligand>
        <name>substrate</name>
    </ligand>
</feature>
<dbReference type="InterPro" id="IPR006124">
    <property type="entry name" value="Metalloenzyme"/>
</dbReference>
<keyword evidence="8 9" id="KW-0413">Isomerase</keyword>
<dbReference type="Gene3D" id="3.40.720.10">
    <property type="entry name" value="Alkaline Phosphatase, subunit A"/>
    <property type="match status" value="1"/>
</dbReference>
<dbReference type="NCBIfam" id="TIGR01307">
    <property type="entry name" value="pgm_bpd_ind"/>
    <property type="match status" value="1"/>
</dbReference>
<feature type="binding site" evidence="9 12">
    <location>
        <position position="121"/>
    </location>
    <ligand>
        <name>substrate</name>
    </ligand>
</feature>
<evidence type="ECO:0000313" key="16">
    <source>
        <dbReference type="EMBL" id="UQK58651.1"/>
    </source>
</evidence>
<dbReference type="InterPro" id="IPR036646">
    <property type="entry name" value="PGAM_B_sf"/>
</dbReference>
<comment type="cofactor">
    <cofactor evidence="9">
        <name>Mn(2+)</name>
        <dbReference type="ChEBI" id="CHEBI:29035"/>
    </cofactor>
    <text evidence="9">Binds 2 manganese ions per subunit.</text>
</comment>
<feature type="binding site" evidence="9 12">
    <location>
        <begin position="152"/>
        <end position="153"/>
    </location>
    <ligand>
        <name>substrate</name>
    </ligand>
</feature>
<evidence type="ECO:0000256" key="9">
    <source>
        <dbReference type="HAMAP-Rule" id="MF_01038"/>
    </source>
</evidence>
<evidence type="ECO:0000256" key="4">
    <source>
        <dbReference type="ARBA" id="ARBA00008819"/>
    </source>
</evidence>
<feature type="active site" description="Phosphoserine intermediate" evidence="9 11">
    <location>
        <position position="60"/>
    </location>
</feature>
<dbReference type="InterPro" id="IPR005995">
    <property type="entry name" value="Pgm_bpd_ind"/>
</dbReference>
<gene>
    <name evidence="9 16" type="primary">gpmI</name>
    <name evidence="16" type="ORF">M1R53_05265</name>
</gene>
<feature type="binding site" evidence="9 12">
    <location>
        <position position="333"/>
    </location>
    <ligand>
        <name>substrate</name>
    </ligand>
</feature>
<feature type="binding site" evidence="9 12">
    <location>
        <position position="190"/>
    </location>
    <ligand>
        <name>substrate</name>
    </ligand>
</feature>